<dbReference type="InterPro" id="IPR003593">
    <property type="entry name" value="AAA+_ATPase"/>
</dbReference>
<comment type="caution">
    <text evidence="3">The sequence shown here is derived from an EMBL/GenBank/DDBJ whole genome shotgun (WGS) entry which is preliminary data.</text>
</comment>
<dbReference type="Pfam" id="PF13604">
    <property type="entry name" value="AAA_30"/>
    <property type="match status" value="1"/>
</dbReference>
<gene>
    <name evidence="3" type="ORF">GHK86_10315</name>
</gene>
<evidence type="ECO:0000259" key="2">
    <source>
        <dbReference type="SMART" id="SM00382"/>
    </source>
</evidence>
<evidence type="ECO:0000256" key="1">
    <source>
        <dbReference type="SAM" id="MobiDB-lite"/>
    </source>
</evidence>
<dbReference type="InterPro" id="IPR027417">
    <property type="entry name" value="P-loop_NTPase"/>
</dbReference>
<dbReference type="Proteomes" id="UP000437736">
    <property type="component" value="Unassembled WGS sequence"/>
</dbReference>
<dbReference type="Gene3D" id="3.40.50.300">
    <property type="entry name" value="P-loop containing nucleotide triphosphate hydrolases"/>
    <property type="match status" value="2"/>
</dbReference>
<dbReference type="CDD" id="cd18809">
    <property type="entry name" value="SF1_C_RecD"/>
    <property type="match status" value="1"/>
</dbReference>
<reference evidence="3 4" key="1">
    <citation type="submission" date="2019-11" db="EMBL/GenBank/DDBJ databases">
        <title>Acidiferrimicrobium australis gen. nov., sp. nov., an acidophilic and obligately heterotrophic, member of the Actinobacteria that catalyses dissimilatory oxido- reduction of iron isolated from metal-rich acidic water in Chile.</title>
        <authorList>
            <person name="Gonzalez D."/>
            <person name="Huber K."/>
            <person name="Hedrich S."/>
            <person name="Rojas-Villalobos C."/>
            <person name="Quatrini R."/>
            <person name="Dinamarca M.A."/>
            <person name="Schwarz A."/>
            <person name="Canales C."/>
            <person name="Nancucheo I."/>
        </authorList>
    </citation>
    <scope>NUCLEOTIDE SEQUENCE [LARGE SCALE GENOMIC DNA]</scope>
    <source>
        <strain evidence="3 4">USS-CCA1</strain>
    </source>
</reference>
<keyword evidence="4" id="KW-1185">Reference proteome</keyword>
<dbReference type="EMBL" id="WJHE01000489">
    <property type="protein sequence ID" value="MST33110.1"/>
    <property type="molecule type" value="Genomic_DNA"/>
</dbReference>
<dbReference type="SUPFAM" id="SSF52540">
    <property type="entry name" value="P-loop containing nucleoside triphosphate hydrolases"/>
    <property type="match status" value="2"/>
</dbReference>
<organism evidence="3 4">
    <name type="scientific">Acidiferrimicrobium australe</name>
    <dbReference type="NCBI Taxonomy" id="2664430"/>
    <lineage>
        <taxon>Bacteria</taxon>
        <taxon>Bacillati</taxon>
        <taxon>Actinomycetota</taxon>
        <taxon>Acidimicrobiia</taxon>
        <taxon>Acidimicrobiales</taxon>
        <taxon>Acidimicrobiaceae</taxon>
        <taxon>Acidiferrimicrobium</taxon>
    </lineage>
</organism>
<feature type="region of interest" description="Disordered" evidence="1">
    <location>
        <begin position="748"/>
        <end position="809"/>
    </location>
</feature>
<dbReference type="Gene3D" id="2.30.30.940">
    <property type="match status" value="1"/>
</dbReference>
<dbReference type="SUPFAM" id="SSF55464">
    <property type="entry name" value="Origin of replication-binding domain, RBD-like"/>
    <property type="match status" value="1"/>
</dbReference>
<dbReference type="Pfam" id="PF13538">
    <property type="entry name" value="UvrD_C_2"/>
    <property type="match status" value="1"/>
</dbReference>
<accession>A0ABW9QU75</accession>
<evidence type="ECO:0000313" key="3">
    <source>
        <dbReference type="EMBL" id="MST33110.1"/>
    </source>
</evidence>
<name>A0ABW9QU75_9ACTN</name>
<sequence length="809" mass="85395">MVEARGTDTYQARNTAARSTRAAKRHVPEGELVARWRGELASIGWSPERLEASITAAAGARIVAEPPLAELHRVLGVLLAEAGALARQKVFAGRHLLVELAPLVYGWDPRLVEGVAARVMADPEVIPLVGVAGAVEPVHALASVLAREEVIAERIATGIARSDAPVATPESVAGAVAETEARVGGPLAVEQHRAVEKICSSGRGVELIVGVAGAGKTTMLAAVAAAFEASGCEVLGTATAGQAARTLAAGATLGRSSTLASLTGRLERHQLQLTERSVVILDEAGMTDDIDLARLVTQVQLAGAKLVVVGDHRQLGAVGPGGALGALVARHPDAVHHLVDNRRQTDPGERDALEQLRDGEVDRAVDWYTEHGRIRPAADRDDVLQAAVEGWAADTAAGAATALLAWRRANVAELNARARAWMTATGRLTGPELEVDGVGYRAGDRVVTLAPDRAAGLVTSQRATVTTVDPDAGSLVVRTDDDRQVTLGPGQLGPDRVGYAYATTVHRFQGSTVDRAHLYADGGGRELAYVAMSRARHASHVYVVADDLDQAPEDLGRDWAARRTPTWAIDTALPAPDRLQRDPQAVGERERAGIIALCHAQARLLATATHPGHPPAPPEQADTARAALAQARRGLAELADPAGLARSAGAYEIGPVGDAARHAALADERLGQLEHAARTGGWRERRQARSALPAATAVAEAAEDRLAALVNGERAHLHQHIGRLEATLEGLDHQAAVVGQRWQQTASVHATATQAQQRLDRALQTARRRLEQPDRPTGPARRRRAPGPWQPAPRHVIDPPEAILEGPDL</sequence>
<proteinExistence type="predicted"/>
<feature type="region of interest" description="Disordered" evidence="1">
    <location>
        <begin position="1"/>
        <end position="24"/>
    </location>
</feature>
<dbReference type="InterPro" id="IPR027785">
    <property type="entry name" value="UvrD-like_helicase_C"/>
</dbReference>
<feature type="domain" description="AAA+ ATPase" evidence="2">
    <location>
        <begin position="202"/>
        <end position="345"/>
    </location>
</feature>
<evidence type="ECO:0000313" key="4">
    <source>
        <dbReference type="Proteomes" id="UP000437736"/>
    </source>
</evidence>
<protein>
    <submittedName>
        <fullName evidence="3">AAA family ATPase</fullName>
    </submittedName>
</protein>
<dbReference type="SMART" id="SM00382">
    <property type="entry name" value="AAA"/>
    <property type="match status" value="1"/>
</dbReference>
<feature type="compositionally biased region" description="Polar residues" evidence="1">
    <location>
        <begin position="748"/>
        <end position="757"/>
    </location>
</feature>